<feature type="compositionally biased region" description="Polar residues" evidence="1">
    <location>
        <begin position="146"/>
        <end position="158"/>
    </location>
</feature>
<feature type="compositionally biased region" description="Acidic residues" evidence="1">
    <location>
        <begin position="270"/>
        <end position="281"/>
    </location>
</feature>
<name>A0ABW2UVU1_9BACI</name>
<proteinExistence type="predicted"/>
<dbReference type="InterPro" id="IPR048862">
    <property type="entry name" value="SPOCS_spoVID_N"/>
</dbReference>
<dbReference type="InterPro" id="IPR014256">
    <property type="entry name" value="Spore_VI_D"/>
</dbReference>
<evidence type="ECO:0000256" key="1">
    <source>
        <dbReference type="SAM" id="MobiDB-lite"/>
    </source>
</evidence>
<dbReference type="InterPro" id="IPR018392">
    <property type="entry name" value="LysM"/>
</dbReference>
<dbReference type="EMBL" id="JBHTGR010000057">
    <property type="protein sequence ID" value="MFC7747959.1"/>
    <property type="molecule type" value="Genomic_DNA"/>
</dbReference>
<dbReference type="NCBIfam" id="TIGR02907">
    <property type="entry name" value="spore_VI_D"/>
    <property type="match status" value="1"/>
</dbReference>
<reference evidence="4" key="1">
    <citation type="journal article" date="2019" name="Int. J. Syst. Evol. Microbiol.">
        <title>The Global Catalogue of Microorganisms (GCM) 10K type strain sequencing project: providing services to taxonomists for standard genome sequencing and annotation.</title>
        <authorList>
            <consortium name="The Broad Institute Genomics Platform"/>
            <consortium name="The Broad Institute Genome Sequencing Center for Infectious Disease"/>
            <person name="Wu L."/>
            <person name="Ma J."/>
        </authorList>
    </citation>
    <scope>NUCLEOTIDE SEQUENCE [LARGE SCALE GENOMIC DNA]</scope>
    <source>
        <strain evidence="4">JCM 30234</strain>
    </source>
</reference>
<feature type="compositionally biased region" description="Polar residues" evidence="1">
    <location>
        <begin position="248"/>
        <end position="258"/>
    </location>
</feature>
<evidence type="ECO:0000259" key="2">
    <source>
        <dbReference type="PROSITE" id="PS51782"/>
    </source>
</evidence>
<gene>
    <name evidence="3" type="primary">spoVID</name>
    <name evidence="3" type="ORF">ACFQU8_12255</name>
</gene>
<dbReference type="SUPFAM" id="SSF54106">
    <property type="entry name" value="LysM domain"/>
    <property type="match status" value="1"/>
</dbReference>
<dbReference type="CDD" id="cd00118">
    <property type="entry name" value="LysM"/>
    <property type="match status" value="1"/>
</dbReference>
<evidence type="ECO:0000313" key="3">
    <source>
        <dbReference type="EMBL" id="MFC7747959.1"/>
    </source>
</evidence>
<feature type="region of interest" description="Disordered" evidence="1">
    <location>
        <begin position="181"/>
        <end position="285"/>
    </location>
</feature>
<dbReference type="Pfam" id="PF01476">
    <property type="entry name" value="LysM"/>
    <property type="match status" value="1"/>
</dbReference>
<dbReference type="InterPro" id="IPR036779">
    <property type="entry name" value="LysM_dom_sf"/>
</dbReference>
<feature type="region of interest" description="Disordered" evidence="1">
    <location>
        <begin position="144"/>
        <end position="169"/>
    </location>
</feature>
<accession>A0ABW2UVU1</accession>
<organism evidence="3 4">
    <name type="scientific">Lentibacillus kimchii</name>
    <dbReference type="NCBI Taxonomy" id="1542911"/>
    <lineage>
        <taxon>Bacteria</taxon>
        <taxon>Bacillati</taxon>
        <taxon>Bacillota</taxon>
        <taxon>Bacilli</taxon>
        <taxon>Bacillales</taxon>
        <taxon>Bacillaceae</taxon>
        <taxon>Lentibacillus</taxon>
    </lineage>
</organism>
<dbReference type="Pfam" id="PF20918">
    <property type="entry name" value="SPOCS_spoVID-N"/>
    <property type="match status" value="1"/>
</dbReference>
<dbReference type="Proteomes" id="UP001596620">
    <property type="component" value="Unassembled WGS sequence"/>
</dbReference>
<dbReference type="PROSITE" id="PS51782">
    <property type="entry name" value="LYSM"/>
    <property type="match status" value="1"/>
</dbReference>
<comment type="caution">
    <text evidence="3">The sequence shown here is derived from an EMBL/GenBank/DDBJ whole genome shotgun (WGS) entry which is preliminary data.</text>
</comment>
<protein>
    <submittedName>
        <fullName evidence="3">Stage VI sporulation protein D</fullName>
    </submittedName>
</protein>
<feature type="domain" description="LysM" evidence="2">
    <location>
        <begin position="308"/>
        <end position="352"/>
    </location>
</feature>
<dbReference type="RefSeq" id="WP_382360638.1">
    <property type="nucleotide sequence ID" value="NZ_JBHTGR010000057.1"/>
</dbReference>
<evidence type="ECO:0000313" key="4">
    <source>
        <dbReference type="Proteomes" id="UP001596620"/>
    </source>
</evidence>
<dbReference type="Gene3D" id="3.10.350.10">
    <property type="entry name" value="LysM domain"/>
    <property type="match status" value="1"/>
</dbReference>
<sequence length="358" mass="40509">MESNQEIFRFDLDESLYFETGQEVGEMTGISLDPEISIHPLNDYVSIKGVMELRGSYLKDAAREPKEEELSEFAEDQAKRYIENVVSVDEDQAEFSHRFPIEISVPTHRVHNTDDVTVNIGAFDYELLNPNQLKLQSTVEIRGVSAESSQPPDSNLETADSPELLRGSGDSFAFDLKMDQEDESTDEQNAADMTPPPALSQETAPLEDEDPKQTSPSPEKERLKHKKSQTLSEFFGTEEKANPETLEQESSLGTTSSEDYAEPASAAIELTEEDYENDSDESSSSLEEIRYLADMFGDDEEETHSKMRLCIVQRDDTIESIAERYEISAIHLLRQNRFAEEEDLEEGQLLYIPHKKNS</sequence>
<keyword evidence="4" id="KW-1185">Reference proteome</keyword>